<keyword evidence="2" id="KW-1185">Reference proteome</keyword>
<evidence type="ECO:0000313" key="2">
    <source>
        <dbReference type="Proteomes" id="UP000542674"/>
    </source>
</evidence>
<dbReference type="Proteomes" id="UP000542674">
    <property type="component" value="Unassembled WGS sequence"/>
</dbReference>
<name>A0A7W7T2S8_9PSEU</name>
<sequence>MTTDEAVAVLTDPDAGPEDRYRAHADLHALAASGDGAAGAALAWLRLERSGRNACEAP</sequence>
<dbReference type="EMBL" id="JACHJS010000001">
    <property type="protein sequence ID" value="MBB4964932.1"/>
    <property type="molecule type" value="Genomic_DNA"/>
</dbReference>
<evidence type="ECO:0000313" key="1">
    <source>
        <dbReference type="EMBL" id="MBB4964932.1"/>
    </source>
</evidence>
<organism evidence="1 2">
    <name type="scientific">Saccharothrix violaceirubra</name>
    <dbReference type="NCBI Taxonomy" id="413306"/>
    <lineage>
        <taxon>Bacteria</taxon>
        <taxon>Bacillati</taxon>
        <taxon>Actinomycetota</taxon>
        <taxon>Actinomycetes</taxon>
        <taxon>Pseudonocardiales</taxon>
        <taxon>Pseudonocardiaceae</taxon>
        <taxon>Saccharothrix</taxon>
    </lineage>
</organism>
<comment type="caution">
    <text evidence="1">The sequence shown here is derived from an EMBL/GenBank/DDBJ whole genome shotgun (WGS) entry which is preliminary data.</text>
</comment>
<reference evidence="1 2" key="1">
    <citation type="submission" date="2020-08" db="EMBL/GenBank/DDBJ databases">
        <title>Sequencing the genomes of 1000 actinobacteria strains.</title>
        <authorList>
            <person name="Klenk H.-P."/>
        </authorList>
    </citation>
    <scope>NUCLEOTIDE SEQUENCE [LARGE SCALE GENOMIC DNA]</scope>
    <source>
        <strain evidence="1 2">DSM 45084</strain>
    </source>
</reference>
<accession>A0A7W7T2S8</accession>
<gene>
    <name evidence="1" type="ORF">F4559_002291</name>
</gene>
<protein>
    <submittedName>
        <fullName evidence="1">Uncharacterized protein</fullName>
    </submittedName>
</protein>
<dbReference type="RefSeq" id="WP_184668234.1">
    <property type="nucleotide sequence ID" value="NZ_BAABAI010000039.1"/>
</dbReference>
<dbReference type="AlphaFoldDB" id="A0A7W7T2S8"/>
<proteinExistence type="predicted"/>